<keyword evidence="1" id="KW-0560">Oxidoreductase</keyword>
<dbReference type="GO" id="GO:0006740">
    <property type="term" value="P:NADPH regeneration"/>
    <property type="evidence" value="ECO:0007669"/>
    <property type="project" value="TreeGrafter"/>
</dbReference>
<evidence type="ECO:0000313" key="5">
    <source>
        <dbReference type="Proteomes" id="UP000279259"/>
    </source>
</evidence>
<dbReference type="AlphaFoldDB" id="A0A427Y7J2"/>
<dbReference type="EMBL" id="RSCD01000018">
    <property type="protein sequence ID" value="RSH87063.1"/>
    <property type="molecule type" value="Genomic_DNA"/>
</dbReference>
<dbReference type="Gene3D" id="3.30.360.10">
    <property type="entry name" value="Dihydrodipicolinate Reductase, domain 2"/>
    <property type="match status" value="1"/>
</dbReference>
<feature type="domain" description="Gfo/Idh/MocA-like oxidoreductase N-terminal" evidence="2">
    <location>
        <begin position="11"/>
        <end position="146"/>
    </location>
</feature>
<evidence type="ECO:0000259" key="2">
    <source>
        <dbReference type="Pfam" id="PF01408"/>
    </source>
</evidence>
<gene>
    <name evidence="4" type="ORF">EHS25_003552</name>
</gene>
<dbReference type="SUPFAM" id="SSF55347">
    <property type="entry name" value="Glyceraldehyde-3-phosphate dehydrogenase-like, C-terminal domain"/>
    <property type="match status" value="1"/>
</dbReference>
<dbReference type="PANTHER" id="PTHR42840">
    <property type="entry name" value="NAD(P)-BINDING ROSSMANN-FOLD SUPERFAMILY PROTEIN-RELATED"/>
    <property type="match status" value="1"/>
</dbReference>
<dbReference type="STRING" id="1890683.A0A427Y7J2"/>
<comment type="caution">
    <text evidence="4">The sequence shown here is derived from an EMBL/GenBank/DDBJ whole genome shotgun (WGS) entry which is preliminary data.</text>
</comment>
<dbReference type="PANTHER" id="PTHR42840:SF3">
    <property type="entry name" value="BINDING ROSSMANN FOLD OXIDOREDUCTASE, PUTATIVE (AFU_ORTHOLOGUE AFUA_2G10240)-RELATED"/>
    <property type="match status" value="1"/>
</dbReference>
<evidence type="ECO:0000313" key="4">
    <source>
        <dbReference type="EMBL" id="RSH87063.1"/>
    </source>
</evidence>
<name>A0A427Y7J2_9TREE</name>
<sequence>MTAQTQTKRRVKVAVLGVGLMGKHHARNIAYFDPNAELVAVSDIKPEALEWARAELPPTVKTYSSSEELLANPEVEAVLIATETAKHADLAIKSIRAGKASTGTQLPSSLVPLRHSLIEKPISLDADESKRVVAEAKLHPELKVMVAFSRRFDESYNEAAARIKAGKLGTPYLIKSCTNDKYDSTGRFLAYSKHSGGIFIDCGIHDIDIGRWLLDVGNPAKLKNPTKQVTRVFATGLNTVYPELEAQGDCDNAIGVIEFENGTKFNIHLSRTSMHGHDVICEVFGTESKLVINENPNISRVEIRDAHGVRMESHPSFYERFKGAFVTEIQTFSKCILDDIAVPTPPQDALEAAQIAMALTHSFRTGMPVFFGDDGQPIFA</sequence>
<dbReference type="InterPro" id="IPR004104">
    <property type="entry name" value="Gfo/Idh/MocA-like_OxRdtase_C"/>
</dbReference>
<dbReference type="InterPro" id="IPR036291">
    <property type="entry name" value="NAD(P)-bd_dom_sf"/>
</dbReference>
<dbReference type="Proteomes" id="UP000279259">
    <property type="component" value="Unassembled WGS sequence"/>
</dbReference>
<accession>A0A427Y7J2</accession>
<dbReference type="GO" id="GO:0000166">
    <property type="term" value="F:nucleotide binding"/>
    <property type="evidence" value="ECO:0007669"/>
    <property type="project" value="InterPro"/>
</dbReference>
<dbReference type="Pfam" id="PF01408">
    <property type="entry name" value="GFO_IDH_MocA"/>
    <property type="match status" value="1"/>
</dbReference>
<feature type="domain" description="Gfo/Idh/MocA-like oxidoreductase C-terminal" evidence="3">
    <location>
        <begin position="162"/>
        <end position="369"/>
    </location>
</feature>
<dbReference type="OrthoDB" id="446809at2759"/>
<dbReference type="GO" id="GO:0005737">
    <property type="term" value="C:cytoplasm"/>
    <property type="evidence" value="ECO:0007669"/>
    <property type="project" value="TreeGrafter"/>
</dbReference>
<evidence type="ECO:0000259" key="3">
    <source>
        <dbReference type="Pfam" id="PF02894"/>
    </source>
</evidence>
<dbReference type="SUPFAM" id="SSF51735">
    <property type="entry name" value="NAD(P)-binding Rossmann-fold domains"/>
    <property type="match status" value="1"/>
</dbReference>
<evidence type="ECO:0000256" key="1">
    <source>
        <dbReference type="ARBA" id="ARBA00023002"/>
    </source>
</evidence>
<dbReference type="FunFam" id="3.30.360.10:FF:000017">
    <property type="entry name" value="Oxidoreductase family NAD-binding Rossmann fold"/>
    <property type="match status" value="1"/>
</dbReference>
<dbReference type="Gene3D" id="3.40.50.720">
    <property type="entry name" value="NAD(P)-binding Rossmann-like Domain"/>
    <property type="match status" value="1"/>
</dbReference>
<proteinExistence type="predicted"/>
<reference evidence="4 5" key="1">
    <citation type="submission" date="2018-11" db="EMBL/GenBank/DDBJ databases">
        <title>Genome sequence of Saitozyma podzolica DSM 27192.</title>
        <authorList>
            <person name="Aliyu H."/>
            <person name="Gorte O."/>
            <person name="Ochsenreither K."/>
        </authorList>
    </citation>
    <scope>NUCLEOTIDE SEQUENCE [LARGE SCALE GENOMIC DNA]</scope>
    <source>
        <strain evidence="4 5">DSM 27192</strain>
    </source>
</reference>
<dbReference type="GO" id="GO:0016491">
    <property type="term" value="F:oxidoreductase activity"/>
    <property type="evidence" value="ECO:0007669"/>
    <property type="project" value="UniProtKB-KW"/>
</dbReference>
<protein>
    <submittedName>
        <fullName evidence="4">Uncharacterized protein</fullName>
    </submittedName>
</protein>
<dbReference type="Pfam" id="PF02894">
    <property type="entry name" value="GFO_IDH_MocA_C"/>
    <property type="match status" value="1"/>
</dbReference>
<dbReference type="InterPro" id="IPR000683">
    <property type="entry name" value="Gfo/Idh/MocA-like_OxRdtase_N"/>
</dbReference>
<organism evidence="4 5">
    <name type="scientific">Saitozyma podzolica</name>
    <dbReference type="NCBI Taxonomy" id="1890683"/>
    <lineage>
        <taxon>Eukaryota</taxon>
        <taxon>Fungi</taxon>
        <taxon>Dikarya</taxon>
        <taxon>Basidiomycota</taxon>
        <taxon>Agaricomycotina</taxon>
        <taxon>Tremellomycetes</taxon>
        <taxon>Tremellales</taxon>
        <taxon>Trimorphomycetaceae</taxon>
        <taxon>Saitozyma</taxon>
    </lineage>
</organism>
<keyword evidence="5" id="KW-1185">Reference proteome</keyword>